<dbReference type="Gene3D" id="1.10.530.10">
    <property type="match status" value="1"/>
</dbReference>
<dbReference type="AlphaFoldDB" id="A0A316E8D9"/>
<keyword evidence="4" id="KW-1185">Reference proteome</keyword>
<dbReference type="SUPFAM" id="SSF53955">
    <property type="entry name" value="Lysozyme-like"/>
    <property type="match status" value="1"/>
</dbReference>
<name>A0A316E8D9_9BACT</name>
<feature type="domain" description="Transglycosylase SLT" evidence="2">
    <location>
        <begin position="122"/>
        <end position="253"/>
    </location>
</feature>
<organism evidence="3 4">
    <name type="scientific">Arcicella aurantiaca</name>
    <dbReference type="NCBI Taxonomy" id="591202"/>
    <lineage>
        <taxon>Bacteria</taxon>
        <taxon>Pseudomonadati</taxon>
        <taxon>Bacteroidota</taxon>
        <taxon>Cytophagia</taxon>
        <taxon>Cytophagales</taxon>
        <taxon>Flectobacillaceae</taxon>
        <taxon>Arcicella</taxon>
    </lineage>
</organism>
<dbReference type="Proteomes" id="UP000245489">
    <property type="component" value="Unassembled WGS sequence"/>
</dbReference>
<dbReference type="EMBL" id="QGGO01000008">
    <property type="protein sequence ID" value="PWK27023.1"/>
    <property type="molecule type" value="Genomic_DNA"/>
</dbReference>
<dbReference type="InterPro" id="IPR008258">
    <property type="entry name" value="Transglycosylase_SLT_dom_1"/>
</dbReference>
<dbReference type="Pfam" id="PF01464">
    <property type="entry name" value="SLT"/>
    <property type="match status" value="1"/>
</dbReference>
<keyword evidence="1" id="KW-0812">Transmembrane</keyword>
<evidence type="ECO:0000313" key="4">
    <source>
        <dbReference type="Proteomes" id="UP000245489"/>
    </source>
</evidence>
<evidence type="ECO:0000259" key="2">
    <source>
        <dbReference type="Pfam" id="PF01464"/>
    </source>
</evidence>
<accession>A0A316E8D9</accession>
<dbReference type="RefSeq" id="WP_109742597.1">
    <property type="nucleotide sequence ID" value="NZ_QGGO01000008.1"/>
</dbReference>
<evidence type="ECO:0000256" key="1">
    <source>
        <dbReference type="SAM" id="Phobius"/>
    </source>
</evidence>
<feature type="transmembrane region" description="Helical" evidence="1">
    <location>
        <begin position="7"/>
        <end position="25"/>
    </location>
</feature>
<protein>
    <submittedName>
        <fullName evidence="3">Transglycosylase-like protein with SLT domain</fullName>
    </submittedName>
</protein>
<proteinExistence type="predicted"/>
<keyword evidence="1" id="KW-0472">Membrane</keyword>
<dbReference type="OrthoDB" id="970118at2"/>
<keyword evidence="1" id="KW-1133">Transmembrane helix</keyword>
<sequence length="298" mass="32818">MNKVIKGFLILFSVIVIALGSWYFINQSTKKADLSTDNYTPDDKLIAEIKGRVWEFAEAQETVISQGINGSPDIVSFSGGSFPMTKIVEKRSSKDKPTKFDATERANNKVLIQKLIDKHGTLVKQASERFSIPALYIYVVMSVENTEGKTNYVSPGGFVGLMQIDTSSAADTLTTQKKRKLLTVSDLQFFQKKLGSITQVSKNALKDAETNINAGALHLSEMIVDNKFDVVKDIHKIFFSYNRGKNRMDNDGTKALSLDGLINRYLGTVHTVGAEYLIRALGPHGAADILVNDLGITS</sequence>
<reference evidence="3 4" key="1">
    <citation type="submission" date="2018-05" db="EMBL/GenBank/DDBJ databases">
        <title>Genomic Encyclopedia of Archaeal and Bacterial Type Strains, Phase II (KMG-II): from individual species to whole genera.</title>
        <authorList>
            <person name="Goeker M."/>
        </authorList>
    </citation>
    <scope>NUCLEOTIDE SEQUENCE [LARGE SCALE GENOMIC DNA]</scope>
    <source>
        <strain evidence="3 4">DSM 22214</strain>
    </source>
</reference>
<comment type="caution">
    <text evidence="3">The sequence shown here is derived from an EMBL/GenBank/DDBJ whole genome shotgun (WGS) entry which is preliminary data.</text>
</comment>
<evidence type="ECO:0000313" key="3">
    <source>
        <dbReference type="EMBL" id="PWK27023.1"/>
    </source>
</evidence>
<dbReference type="InterPro" id="IPR023346">
    <property type="entry name" value="Lysozyme-like_dom_sf"/>
</dbReference>
<gene>
    <name evidence="3" type="ORF">LV89_01835</name>
</gene>